<dbReference type="Proteomes" id="UP001597192">
    <property type="component" value="Unassembled WGS sequence"/>
</dbReference>
<evidence type="ECO:0000256" key="2">
    <source>
        <dbReference type="ARBA" id="ARBA00023315"/>
    </source>
</evidence>
<keyword evidence="1" id="KW-0808">Transferase</keyword>
<evidence type="ECO:0000313" key="4">
    <source>
        <dbReference type="EMBL" id="MFD1431450.1"/>
    </source>
</evidence>
<dbReference type="SUPFAM" id="SSF55729">
    <property type="entry name" value="Acyl-CoA N-acyltransferases (Nat)"/>
    <property type="match status" value="1"/>
</dbReference>
<feature type="domain" description="N-acetyltransferase" evidence="3">
    <location>
        <begin position="4"/>
        <end position="144"/>
    </location>
</feature>
<sequence>MTIEVTKDLTSTTYQDALAIRTTVFVEEQNVPADLEVDSEEARAVYFVAYDQGLALGTARLLKEDYGYHVQRVAVLKAYRHHGIGAQLLGAIIDYAQAHDAAELRLGAQLTAVGFYKALGFQLTETPEFLDAGIRHREMAMNLTD</sequence>
<proteinExistence type="predicted"/>
<protein>
    <submittedName>
        <fullName evidence="4">GNAT family N-acetyltransferase</fullName>
    </submittedName>
</protein>
<dbReference type="InterPro" id="IPR000182">
    <property type="entry name" value="GNAT_dom"/>
</dbReference>
<dbReference type="EMBL" id="JBHTOG010000008">
    <property type="protein sequence ID" value="MFD1431450.1"/>
    <property type="molecule type" value="Genomic_DNA"/>
</dbReference>
<evidence type="ECO:0000256" key="1">
    <source>
        <dbReference type="ARBA" id="ARBA00022679"/>
    </source>
</evidence>
<dbReference type="Pfam" id="PF13673">
    <property type="entry name" value="Acetyltransf_10"/>
    <property type="match status" value="1"/>
</dbReference>
<accession>A0ABW4CPB8</accession>
<evidence type="ECO:0000259" key="3">
    <source>
        <dbReference type="PROSITE" id="PS51186"/>
    </source>
</evidence>
<dbReference type="PANTHER" id="PTHR43877:SF2">
    <property type="entry name" value="AMINOALKYLPHOSPHONATE N-ACETYLTRANSFERASE-RELATED"/>
    <property type="match status" value="1"/>
</dbReference>
<keyword evidence="2" id="KW-0012">Acyltransferase</keyword>
<dbReference type="RefSeq" id="WP_125698165.1">
    <property type="nucleotide sequence ID" value="NZ_JBHTOG010000008.1"/>
</dbReference>
<dbReference type="CDD" id="cd04301">
    <property type="entry name" value="NAT_SF"/>
    <property type="match status" value="1"/>
</dbReference>
<dbReference type="PROSITE" id="PS51186">
    <property type="entry name" value="GNAT"/>
    <property type="match status" value="1"/>
</dbReference>
<evidence type="ECO:0000313" key="5">
    <source>
        <dbReference type="Proteomes" id="UP001597192"/>
    </source>
</evidence>
<dbReference type="PANTHER" id="PTHR43877">
    <property type="entry name" value="AMINOALKYLPHOSPHONATE N-ACETYLTRANSFERASE-RELATED-RELATED"/>
    <property type="match status" value="1"/>
</dbReference>
<organism evidence="4 5">
    <name type="scientific">Lacticaseibacillus yichunensis</name>
    <dbReference type="NCBI Taxonomy" id="2486015"/>
    <lineage>
        <taxon>Bacteria</taxon>
        <taxon>Bacillati</taxon>
        <taxon>Bacillota</taxon>
        <taxon>Bacilli</taxon>
        <taxon>Lactobacillales</taxon>
        <taxon>Lactobacillaceae</taxon>
        <taxon>Lacticaseibacillus</taxon>
    </lineage>
</organism>
<reference evidence="5" key="1">
    <citation type="journal article" date="2019" name="Int. J. Syst. Evol. Microbiol.">
        <title>The Global Catalogue of Microorganisms (GCM) 10K type strain sequencing project: providing services to taxonomists for standard genome sequencing and annotation.</title>
        <authorList>
            <consortium name="The Broad Institute Genomics Platform"/>
            <consortium name="The Broad Institute Genome Sequencing Center for Infectious Disease"/>
            <person name="Wu L."/>
            <person name="Ma J."/>
        </authorList>
    </citation>
    <scope>NUCLEOTIDE SEQUENCE [LARGE SCALE GENOMIC DNA]</scope>
    <source>
        <strain evidence="5">CCM 8947</strain>
    </source>
</reference>
<comment type="caution">
    <text evidence="4">The sequence shown here is derived from an EMBL/GenBank/DDBJ whole genome shotgun (WGS) entry which is preliminary data.</text>
</comment>
<keyword evidence="5" id="KW-1185">Reference proteome</keyword>
<gene>
    <name evidence="4" type="ORF">ACFQ47_01950</name>
</gene>
<dbReference type="InterPro" id="IPR050832">
    <property type="entry name" value="Bact_Acetyltransf"/>
</dbReference>
<dbReference type="Gene3D" id="3.40.630.30">
    <property type="match status" value="1"/>
</dbReference>
<name>A0ABW4CPB8_9LACO</name>
<dbReference type="InterPro" id="IPR016181">
    <property type="entry name" value="Acyl_CoA_acyltransferase"/>
</dbReference>